<evidence type="ECO:0000313" key="3">
    <source>
        <dbReference type="EMBL" id="GAA5082417.1"/>
    </source>
</evidence>
<dbReference type="InterPro" id="IPR018682">
    <property type="entry name" value="DUF2167_membr"/>
</dbReference>
<dbReference type="Proteomes" id="UP001501083">
    <property type="component" value="Unassembled WGS sequence"/>
</dbReference>
<sequence length="288" mass="31540">MGKRWWFLMVAFVLALATALPVAAQEEDGDDAVTQLPWQVGPTKGRIGDRATIDVPEGYQFLGAAGTRKLNELMQNPSGDADEYTLAPEAMNWFAFFSFDEVGYVKDNESLDANEILASVREGAEQSNEERRKRGWETLRIEGWGFKPQYDNQLNLLEWAILAEGEQNHHKVVNYNTRLLGRRGVMEVILVADPEGLDGAVSEFKELVPGYAFNSGEKYAEYKAGDHVAEYGLAALITGGAAAVASKKGFFAAIAVFLAKAWKLVLIGLVGIGAAIRKLFGGKDESSE</sequence>
<dbReference type="Pfam" id="PF09935">
    <property type="entry name" value="DUF2167"/>
    <property type="match status" value="1"/>
</dbReference>
<evidence type="ECO:0000256" key="2">
    <source>
        <dbReference type="SAM" id="SignalP"/>
    </source>
</evidence>
<keyword evidence="4" id="KW-1185">Reference proteome</keyword>
<comment type="caution">
    <text evidence="3">The sequence shown here is derived from an EMBL/GenBank/DDBJ whole genome shotgun (WGS) entry which is preliminary data.</text>
</comment>
<keyword evidence="1" id="KW-0812">Transmembrane</keyword>
<accession>A0ABP9LT26</accession>
<evidence type="ECO:0000313" key="4">
    <source>
        <dbReference type="Proteomes" id="UP001501083"/>
    </source>
</evidence>
<evidence type="ECO:0008006" key="5">
    <source>
        <dbReference type="Google" id="ProtNLM"/>
    </source>
</evidence>
<reference evidence="4" key="1">
    <citation type="journal article" date="2019" name="Int. J. Syst. Evol. Microbiol.">
        <title>The Global Catalogue of Microorganisms (GCM) 10K type strain sequencing project: providing services to taxonomists for standard genome sequencing and annotation.</title>
        <authorList>
            <consortium name="The Broad Institute Genomics Platform"/>
            <consortium name="The Broad Institute Genome Sequencing Center for Infectious Disease"/>
            <person name="Wu L."/>
            <person name="Ma J."/>
        </authorList>
    </citation>
    <scope>NUCLEOTIDE SEQUENCE [LARGE SCALE GENOMIC DNA]</scope>
    <source>
        <strain evidence="4">JCM 19212</strain>
    </source>
</reference>
<proteinExistence type="predicted"/>
<gene>
    <name evidence="3" type="ORF">GCM10025759_33920</name>
</gene>
<protein>
    <recommendedName>
        <fullName evidence="5">DUF2167 domain-containing protein</fullName>
    </recommendedName>
</protein>
<dbReference type="RefSeq" id="WP_158984084.1">
    <property type="nucleotide sequence ID" value="NZ_BAABKY010000006.1"/>
</dbReference>
<feature type="transmembrane region" description="Helical" evidence="1">
    <location>
        <begin position="250"/>
        <end position="276"/>
    </location>
</feature>
<feature type="chain" id="PRO_5046611882" description="DUF2167 domain-containing protein" evidence="2">
    <location>
        <begin position="25"/>
        <end position="288"/>
    </location>
</feature>
<feature type="signal peptide" evidence="2">
    <location>
        <begin position="1"/>
        <end position="24"/>
    </location>
</feature>
<name>A0ABP9LT26_9GAMM</name>
<keyword evidence="1" id="KW-0472">Membrane</keyword>
<keyword evidence="2" id="KW-0732">Signal</keyword>
<evidence type="ECO:0000256" key="1">
    <source>
        <dbReference type="SAM" id="Phobius"/>
    </source>
</evidence>
<organism evidence="3 4">
    <name type="scientific">Lysobacter panacisoli</name>
    <dbReference type="NCBI Taxonomy" id="1255263"/>
    <lineage>
        <taxon>Bacteria</taxon>
        <taxon>Pseudomonadati</taxon>
        <taxon>Pseudomonadota</taxon>
        <taxon>Gammaproteobacteria</taxon>
        <taxon>Lysobacterales</taxon>
        <taxon>Lysobacteraceae</taxon>
        <taxon>Lysobacter</taxon>
    </lineage>
</organism>
<keyword evidence="1" id="KW-1133">Transmembrane helix</keyword>
<dbReference type="EMBL" id="BAABKY010000006">
    <property type="protein sequence ID" value="GAA5082417.1"/>
    <property type="molecule type" value="Genomic_DNA"/>
</dbReference>